<protein>
    <submittedName>
        <fullName evidence="2">Uncharacterized protein</fullName>
    </submittedName>
</protein>
<dbReference type="GeneID" id="17356683"/>
<evidence type="ECO:0000313" key="3">
    <source>
        <dbReference type="Proteomes" id="UP000008141"/>
    </source>
</evidence>
<gene>
    <name evidence="2" type="ORF">CHLNCDRAFT_143788</name>
</gene>
<evidence type="ECO:0000313" key="2">
    <source>
        <dbReference type="EMBL" id="EFN57053.1"/>
    </source>
</evidence>
<keyword evidence="3" id="KW-1185">Reference proteome</keyword>
<proteinExistence type="predicted"/>
<accession>E1ZAF8</accession>
<dbReference type="AlphaFoldDB" id="E1ZAF8"/>
<name>E1ZAF8_CHLVA</name>
<dbReference type="EMBL" id="GL433840">
    <property type="protein sequence ID" value="EFN57053.1"/>
    <property type="molecule type" value="Genomic_DNA"/>
</dbReference>
<dbReference type="RefSeq" id="XP_005849155.1">
    <property type="nucleotide sequence ID" value="XM_005849093.1"/>
</dbReference>
<feature type="compositionally biased region" description="Pro residues" evidence="1">
    <location>
        <begin position="50"/>
        <end position="60"/>
    </location>
</feature>
<dbReference type="Proteomes" id="UP000008141">
    <property type="component" value="Unassembled WGS sequence"/>
</dbReference>
<organism evidence="3">
    <name type="scientific">Chlorella variabilis</name>
    <name type="common">Green alga</name>
    <dbReference type="NCBI Taxonomy" id="554065"/>
    <lineage>
        <taxon>Eukaryota</taxon>
        <taxon>Viridiplantae</taxon>
        <taxon>Chlorophyta</taxon>
        <taxon>core chlorophytes</taxon>
        <taxon>Trebouxiophyceae</taxon>
        <taxon>Chlorellales</taxon>
        <taxon>Chlorellaceae</taxon>
        <taxon>Chlorella clade</taxon>
        <taxon>Chlorella</taxon>
    </lineage>
</organism>
<feature type="region of interest" description="Disordered" evidence="1">
    <location>
        <begin position="1"/>
        <end position="61"/>
    </location>
</feature>
<dbReference type="InParanoid" id="E1ZAF8"/>
<reference evidence="2 3" key="1">
    <citation type="journal article" date="2010" name="Plant Cell">
        <title>The Chlorella variabilis NC64A genome reveals adaptation to photosymbiosis, coevolution with viruses, and cryptic sex.</title>
        <authorList>
            <person name="Blanc G."/>
            <person name="Duncan G."/>
            <person name="Agarkova I."/>
            <person name="Borodovsky M."/>
            <person name="Gurnon J."/>
            <person name="Kuo A."/>
            <person name="Lindquist E."/>
            <person name="Lucas S."/>
            <person name="Pangilinan J."/>
            <person name="Polle J."/>
            <person name="Salamov A."/>
            <person name="Terry A."/>
            <person name="Yamada T."/>
            <person name="Dunigan D.D."/>
            <person name="Grigoriev I.V."/>
            <person name="Claverie J.M."/>
            <person name="Van Etten J.L."/>
        </authorList>
    </citation>
    <scope>NUCLEOTIDE SEQUENCE [LARGE SCALE GENOMIC DNA]</scope>
    <source>
        <strain evidence="2 3">NC64A</strain>
    </source>
</reference>
<dbReference type="KEGG" id="cvr:CHLNCDRAFT_143788"/>
<feature type="compositionally biased region" description="Low complexity" evidence="1">
    <location>
        <begin position="23"/>
        <end position="49"/>
    </location>
</feature>
<evidence type="ECO:0000256" key="1">
    <source>
        <dbReference type="SAM" id="MobiDB-lite"/>
    </source>
</evidence>
<sequence length="365" mass="37502">MTRGFSSLLAGAGPHPDQGSSSGHAPAQGQQGQQQAGGPAAGAPAAQPRAGPPLQAPSPLHPGSFTDAVAVSQKDWHALALFGTVLLLVTCQSRGFQPLELALTWATVAVLAALGAWQLAAPASYGCRRWATVPLARLAMAGRLLAVDTMRTFGPAPAPASPAAGSFAPLEPHVLLAFLMSSGVCALGTSALGMQLPPLAAVLVQVAAAAAAAATNARSCASFAQLPLSERAIGAAYRWLRPAALPLERLQLLSAGMGPDLSQQQCTSVLAALQFWLGLLLPTMLVVRSQCKAYVAWRRERGLPPIEQEHIVPASGGSSTGGGAHPEDWQYEGAVRTLRALSAAQCGLVLAALLDFYWTSHASAG</sequence>